<dbReference type="CTD" id="20212220"/>
<dbReference type="KEGG" id="hro:HELRODRAFT_192271"/>
<dbReference type="AlphaFoldDB" id="T1FTS3"/>
<name>T1FTS3_HELRO</name>
<comment type="similarity">
    <text evidence="2">Belongs to the COG1 family.</text>
</comment>
<feature type="compositionally biased region" description="Low complexity" evidence="9">
    <location>
        <begin position="215"/>
        <end position="235"/>
    </location>
</feature>
<keyword evidence="12" id="KW-1185">Reference proteome</keyword>
<evidence type="ECO:0000256" key="9">
    <source>
        <dbReference type="SAM" id="MobiDB-lite"/>
    </source>
</evidence>
<keyword evidence="6" id="KW-0333">Golgi apparatus</keyword>
<keyword evidence="4" id="KW-0813">Transport</keyword>
<sequence>MIPINFKEIESGVIFEKHTIDEINGIEKRIRQEIDKKKEELRQMVGQRYRELIEAADTITDMKNGSEKVLESIQKLQKLCQNLKEKSSSLSSKQPVSNLTEEEMTHRSNSACLKILLELPSKIWCHMDDNEYLESSRIYLLGQHIHAHLCSGMDEQLIGLVVKHWGNVGHLKKVIIKLVVDCLCTLSLLVNKPVDAVFKEFLDIRIQQFNSVAPSSNGSSAGLSSNGSSSSSSSSGSGGGGSSNSSRDVQSIKPLICDIVDNFTSTLRQIHYLFFAPVSNDDGNGNGANFEMDNLFSRTLMNCLNKDSSDFIKKSEILSEQAINLLPKTVLNFKPTVKSELKPLEKDFVKNETKTFVEKSTRSVNSGFSSLFEYIVNITSLASTRRDVITVIKKNCKKCDWPKICNDVIGHDLDIWKEFLKGHFIKRMKTLIEQHVSLILSSTKTDISDTLNRTFHAKSNKPTSSSTTTTSMFERDISTYIWLEGKTDIDLSIIWGGPIRSSASGSSGSSSSGLAMKAKGYTPEIQSLNHSLNSKLRSLLDEVASYASQSEKASLAAATPTSSSNHFLFRNDNSDNDDDNSLNKNSNDADDDMSKVQELLRTTCEKFTIEIIFIGRWATSLSETCPSLKSSMTEVDAAAAASDVIVTSSSPHGMCKMYCTHYAHISTKSAGTLCTDRF</sequence>
<feature type="region of interest" description="Disordered" evidence="9">
    <location>
        <begin position="566"/>
        <end position="593"/>
    </location>
</feature>
<keyword evidence="8" id="KW-0175">Coiled coil</keyword>
<dbReference type="GeneID" id="20212220"/>
<dbReference type="Proteomes" id="UP000015101">
    <property type="component" value="Unassembled WGS sequence"/>
</dbReference>
<dbReference type="Pfam" id="PF08700">
    <property type="entry name" value="VPS51_Exo84_N"/>
    <property type="match status" value="1"/>
</dbReference>
<dbReference type="PANTHER" id="PTHR31658:SF0">
    <property type="entry name" value="CONSERVED OLIGOMERIC GOLGI COMPLEX SUBUNIT 1"/>
    <property type="match status" value="1"/>
</dbReference>
<dbReference type="GO" id="GO:0005794">
    <property type="term" value="C:Golgi apparatus"/>
    <property type="evidence" value="ECO:0000318"/>
    <property type="project" value="GO_Central"/>
</dbReference>
<evidence type="ECO:0000313" key="11">
    <source>
        <dbReference type="EnsemblMetazoa" id="HelroP192271"/>
    </source>
</evidence>
<evidence type="ECO:0000313" key="10">
    <source>
        <dbReference type="EMBL" id="ESO01256.1"/>
    </source>
</evidence>
<dbReference type="PANTHER" id="PTHR31658">
    <property type="entry name" value="CONSERVED OLIGOMERIC GOLGI COMPLEX SUBUNIT 1"/>
    <property type="match status" value="1"/>
</dbReference>
<evidence type="ECO:0000256" key="2">
    <source>
        <dbReference type="ARBA" id="ARBA00006653"/>
    </source>
</evidence>
<dbReference type="RefSeq" id="XP_009020492.1">
    <property type="nucleotide sequence ID" value="XM_009022244.1"/>
</dbReference>
<feature type="coiled-coil region" evidence="8">
    <location>
        <begin position="20"/>
        <end position="93"/>
    </location>
</feature>
<dbReference type="eggNOG" id="KOG2033">
    <property type="taxonomic scope" value="Eukaryota"/>
</dbReference>
<evidence type="ECO:0000256" key="6">
    <source>
        <dbReference type="ARBA" id="ARBA00023034"/>
    </source>
</evidence>
<comment type="subcellular location">
    <subcellularLocation>
        <location evidence="1">Golgi apparatus membrane</location>
        <topology evidence="1">Peripheral membrane protein</topology>
    </subcellularLocation>
</comment>
<evidence type="ECO:0000256" key="4">
    <source>
        <dbReference type="ARBA" id="ARBA00022448"/>
    </source>
</evidence>
<dbReference type="EnsemblMetazoa" id="HelroT192271">
    <property type="protein sequence ID" value="HelroP192271"/>
    <property type="gene ID" value="HelroG192271"/>
</dbReference>
<dbReference type="GO" id="GO:0017119">
    <property type="term" value="C:Golgi transport complex"/>
    <property type="evidence" value="ECO:0007669"/>
    <property type="project" value="InterPro"/>
</dbReference>
<dbReference type="EMBL" id="KB096785">
    <property type="protein sequence ID" value="ESO01256.1"/>
    <property type="molecule type" value="Genomic_DNA"/>
</dbReference>
<reference evidence="10 12" key="2">
    <citation type="journal article" date="2013" name="Nature">
        <title>Insights into bilaterian evolution from three spiralian genomes.</title>
        <authorList>
            <person name="Simakov O."/>
            <person name="Marletaz F."/>
            <person name="Cho S.J."/>
            <person name="Edsinger-Gonzales E."/>
            <person name="Havlak P."/>
            <person name="Hellsten U."/>
            <person name="Kuo D.H."/>
            <person name="Larsson T."/>
            <person name="Lv J."/>
            <person name="Arendt D."/>
            <person name="Savage R."/>
            <person name="Osoegawa K."/>
            <person name="de Jong P."/>
            <person name="Grimwood J."/>
            <person name="Chapman J.A."/>
            <person name="Shapiro H."/>
            <person name="Aerts A."/>
            <person name="Otillar R.P."/>
            <person name="Terry A.Y."/>
            <person name="Boore J.L."/>
            <person name="Grigoriev I.V."/>
            <person name="Lindberg D.R."/>
            <person name="Seaver E.C."/>
            <person name="Weisblat D.A."/>
            <person name="Putnam N.H."/>
            <person name="Rokhsar D.S."/>
        </authorList>
    </citation>
    <scope>NUCLEOTIDE SEQUENCE</scope>
</reference>
<dbReference type="STRING" id="6412.T1FTS3"/>
<accession>T1FTS3</accession>
<dbReference type="OrthoDB" id="46189at2759"/>
<feature type="region of interest" description="Disordered" evidence="9">
    <location>
        <begin position="213"/>
        <end position="248"/>
    </location>
</feature>
<proteinExistence type="inferred from homology"/>
<protein>
    <recommendedName>
        <fullName evidence="3">Conserved oligomeric Golgi complex subunit 1</fullName>
    </recommendedName>
</protein>
<dbReference type="HOGENOM" id="CLU_435225_0_0_1"/>
<reference evidence="12" key="1">
    <citation type="submission" date="2012-12" db="EMBL/GenBank/DDBJ databases">
        <authorList>
            <person name="Hellsten U."/>
            <person name="Grimwood J."/>
            <person name="Chapman J.A."/>
            <person name="Shapiro H."/>
            <person name="Aerts A."/>
            <person name="Otillar R.P."/>
            <person name="Terry A.Y."/>
            <person name="Boore J.L."/>
            <person name="Simakov O."/>
            <person name="Marletaz F."/>
            <person name="Cho S.-J."/>
            <person name="Edsinger-Gonzales E."/>
            <person name="Havlak P."/>
            <person name="Kuo D.-H."/>
            <person name="Larsson T."/>
            <person name="Lv J."/>
            <person name="Arendt D."/>
            <person name="Savage R."/>
            <person name="Osoegawa K."/>
            <person name="de Jong P."/>
            <person name="Lindberg D.R."/>
            <person name="Seaver E.C."/>
            <person name="Weisblat D.A."/>
            <person name="Putnam N.H."/>
            <person name="Grigoriev I.V."/>
            <person name="Rokhsar D.S."/>
        </authorList>
    </citation>
    <scope>NUCLEOTIDE SEQUENCE</scope>
</reference>
<dbReference type="GO" id="GO:0000139">
    <property type="term" value="C:Golgi membrane"/>
    <property type="evidence" value="ECO:0007669"/>
    <property type="project" value="UniProtKB-SubCell"/>
</dbReference>
<evidence type="ECO:0000256" key="3">
    <source>
        <dbReference type="ARBA" id="ARBA00020978"/>
    </source>
</evidence>
<evidence type="ECO:0000313" key="12">
    <source>
        <dbReference type="Proteomes" id="UP000015101"/>
    </source>
</evidence>
<evidence type="ECO:0000256" key="1">
    <source>
        <dbReference type="ARBA" id="ARBA00004395"/>
    </source>
</evidence>
<evidence type="ECO:0000256" key="7">
    <source>
        <dbReference type="ARBA" id="ARBA00023136"/>
    </source>
</evidence>
<dbReference type="GO" id="GO:0015031">
    <property type="term" value="P:protein transport"/>
    <property type="evidence" value="ECO:0007669"/>
    <property type="project" value="UniProtKB-KW"/>
</dbReference>
<keyword evidence="5" id="KW-0653">Protein transport</keyword>
<evidence type="ECO:0000256" key="5">
    <source>
        <dbReference type="ARBA" id="ARBA00022927"/>
    </source>
</evidence>
<dbReference type="EMBL" id="AMQM01005035">
    <property type="status" value="NOT_ANNOTATED_CDS"/>
    <property type="molecule type" value="Genomic_DNA"/>
</dbReference>
<dbReference type="InterPro" id="IPR033370">
    <property type="entry name" value="COG1"/>
</dbReference>
<dbReference type="OMA" id="SEVHEWH"/>
<organism evidence="11 12">
    <name type="scientific">Helobdella robusta</name>
    <name type="common">Californian leech</name>
    <dbReference type="NCBI Taxonomy" id="6412"/>
    <lineage>
        <taxon>Eukaryota</taxon>
        <taxon>Metazoa</taxon>
        <taxon>Spiralia</taxon>
        <taxon>Lophotrochozoa</taxon>
        <taxon>Annelida</taxon>
        <taxon>Clitellata</taxon>
        <taxon>Hirudinea</taxon>
        <taxon>Rhynchobdellida</taxon>
        <taxon>Glossiphoniidae</taxon>
        <taxon>Helobdella</taxon>
    </lineage>
</organism>
<gene>
    <name evidence="11" type="primary">20212220</name>
    <name evidence="10" type="ORF">HELRODRAFT_192271</name>
</gene>
<reference evidence="11" key="3">
    <citation type="submission" date="2015-06" db="UniProtKB">
        <authorList>
            <consortium name="EnsemblMetazoa"/>
        </authorList>
    </citation>
    <scope>IDENTIFICATION</scope>
</reference>
<dbReference type="GO" id="GO:0006891">
    <property type="term" value="P:intra-Golgi vesicle-mediated transport"/>
    <property type="evidence" value="ECO:0007669"/>
    <property type="project" value="InterPro"/>
</dbReference>
<evidence type="ECO:0000256" key="8">
    <source>
        <dbReference type="SAM" id="Coils"/>
    </source>
</evidence>
<dbReference type="InParanoid" id="T1FTS3"/>
<keyword evidence="7" id="KW-0472">Membrane</keyword>